<dbReference type="PROSITE" id="PS51318">
    <property type="entry name" value="TAT"/>
    <property type="match status" value="1"/>
</dbReference>
<dbReference type="AlphaFoldDB" id="A0A7M2WPP7"/>
<dbReference type="InterPro" id="IPR029052">
    <property type="entry name" value="Metallo-depent_PP-like"/>
</dbReference>
<feature type="domain" description="Calcineurin-like phosphoesterase" evidence="1">
    <location>
        <begin position="54"/>
        <end position="304"/>
    </location>
</feature>
<dbReference type="RefSeq" id="WP_206290336.1">
    <property type="nucleotide sequence ID" value="NZ_CP063458.1"/>
</dbReference>
<name>A0A7M2WPP7_9BACT</name>
<organism evidence="2 3">
    <name type="scientific">Humisphaera borealis</name>
    <dbReference type="NCBI Taxonomy" id="2807512"/>
    <lineage>
        <taxon>Bacteria</taxon>
        <taxon>Pseudomonadati</taxon>
        <taxon>Planctomycetota</taxon>
        <taxon>Phycisphaerae</taxon>
        <taxon>Tepidisphaerales</taxon>
        <taxon>Tepidisphaeraceae</taxon>
        <taxon>Humisphaera</taxon>
    </lineage>
</organism>
<dbReference type="GO" id="GO:0016787">
    <property type="term" value="F:hydrolase activity"/>
    <property type="evidence" value="ECO:0007669"/>
    <property type="project" value="InterPro"/>
</dbReference>
<evidence type="ECO:0000313" key="2">
    <source>
        <dbReference type="EMBL" id="QOV87436.1"/>
    </source>
</evidence>
<evidence type="ECO:0000259" key="1">
    <source>
        <dbReference type="Pfam" id="PF00149"/>
    </source>
</evidence>
<proteinExistence type="predicted"/>
<reference evidence="2 3" key="1">
    <citation type="submission" date="2020-10" db="EMBL/GenBank/DDBJ databases">
        <title>Wide distribution of Phycisphaera-like planctomycetes from WD2101 soil group in peatlands and genome analysis of the first cultivated representative.</title>
        <authorList>
            <person name="Dedysh S.N."/>
            <person name="Beletsky A.V."/>
            <person name="Ivanova A."/>
            <person name="Kulichevskaya I.S."/>
            <person name="Suzina N.E."/>
            <person name="Philippov D.A."/>
            <person name="Rakitin A.L."/>
            <person name="Mardanov A.V."/>
            <person name="Ravin N.V."/>
        </authorList>
    </citation>
    <scope>NUCLEOTIDE SEQUENCE [LARGE SCALE GENOMIC DNA]</scope>
    <source>
        <strain evidence="2 3">M1803</strain>
    </source>
</reference>
<dbReference type="SUPFAM" id="SSF56300">
    <property type="entry name" value="Metallo-dependent phosphatases"/>
    <property type="match status" value="1"/>
</dbReference>
<dbReference type="InterPro" id="IPR006311">
    <property type="entry name" value="TAT_signal"/>
</dbReference>
<dbReference type="InterPro" id="IPR004843">
    <property type="entry name" value="Calcineurin-like_PHP"/>
</dbReference>
<dbReference type="Gene3D" id="3.60.21.10">
    <property type="match status" value="1"/>
</dbReference>
<accession>A0A7M2WPP7</accession>
<dbReference type="Proteomes" id="UP000593765">
    <property type="component" value="Chromosome"/>
</dbReference>
<protein>
    <submittedName>
        <fullName evidence="2">Metallophosphoesterase</fullName>
    </submittedName>
</protein>
<evidence type="ECO:0000313" key="3">
    <source>
        <dbReference type="Proteomes" id="UP000593765"/>
    </source>
</evidence>
<dbReference type="KEGG" id="hbs:IPV69_14165"/>
<keyword evidence="3" id="KW-1185">Reference proteome</keyword>
<gene>
    <name evidence="2" type="ORF">IPV69_14165</name>
</gene>
<dbReference type="Pfam" id="PF00149">
    <property type="entry name" value="Metallophos"/>
    <property type="match status" value="1"/>
</dbReference>
<sequence length="378" mass="40709">MQNRIEEPSSNPAVVPSHWSRRGLLKAAVAGAGTLALPGLTRGDAPASPTTVSFFLVGDTHYYAPKEAPDKLDEASQQTNSRLIDWLNKLPGTAISADAAGGPGATVPTPMGVIHAGDLIDSGDKGAAATARKMQDTEWAAFLADWGLNGGDAKLKWPVFEIHGNHDGPRGDGPVVADIINRNKKRKAIKTASDNGLHYAWNWGGVHFLNLGIVVGGSKEVSRARRYDPKGSLGFLEDYLAKNVGESGAPVVVTHHVDMARYSQPCGQELPKGNPEWDPCDVKGYHQALAKYNVIGALFGHTHVRKIARWDGTPKEPAVGGVNYFNTDNAGHYHSATQAILHFEIGAKEMVVREFATKDSWETGAWTPQAWKFAIKRG</sequence>
<dbReference type="EMBL" id="CP063458">
    <property type="protein sequence ID" value="QOV87436.1"/>
    <property type="molecule type" value="Genomic_DNA"/>
</dbReference>